<dbReference type="PANTHER" id="PTHR42885">
    <property type="entry name" value="HISTIDINOL-PHOSPHATE AMINOTRANSFERASE-RELATED"/>
    <property type="match status" value="1"/>
</dbReference>
<dbReference type="InterPro" id="IPR004839">
    <property type="entry name" value="Aminotransferase_I/II_large"/>
</dbReference>
<evidence type="ECO:0000256" key="1">
    <source>
        <dbReference type="ARBA" id="ARBA00001933"/>
    </source>
</evidence>
<keyword evidence="6" id="KW-0368">Histidine biosynthesis</keyword>
<sequence>MSSADSVTGIERLIRSKLVNFVGYTASKAPETLKGKTEVPVEGIIKLDANENPYGCSPKVNQALATYPSLNIYPDSGQTELRSLLAGYTGVGAERIVASGGSNQLIDLLIRLFVEPGDEVINLVPTFDVYRFSTQIHGGTLIEVLRDKNFAVNVNAVKAAISKKTKIIFLANPNSPTGNITPQKDILEIVDTGLPVLVDEAYYEFSGETVVPLVSQYENLMVLRTFSKWAGLAGLRIGYGIFPPKIADYLLTIKIPYNVNVAALVAVRESLKDIDYLMDRVKAILAERERLFTELKKLQWLKPFPSRTNFIFCSVLNGKASELQQKLQNKGILVRYFDQPLLKDAIRISVGKPEHTDALIKALQEIGEERNV</sequence>
<dbReference type="InterPro" id="IPR015421">
    <property type="entry name" value="PyrdxlP-dep_Trfase_major"/>
</dbReference>
<evidence type="ECO:0000256" key="2">
    <source>
        <dbReference type="ARBA" id="ARBA00022576"/>
    </source>
</evidence>
<comment type="pathway">
    <text evidence="7">Amino-acid biosynthesis.</text>
</comment>
<proteinExistence type="inferred from homology"/>
<dbReference type="GO" id="GO:0004400">
    <property type="term" value="F:histidinol-phosphate transaminase activity"/>
    <property type="evidence" value="ECO:0007669"/>
    <property type="project" value="InterPro"/>
</dbReference>
<dbReference type="GO" id="GO:0030170">
    <property type="term" value="F:pyridoxal phosphate binding"/>
    <property type="evidence" value="ECO:0007669"/>
    <property type="project" value="InterPro"/>
</dbReference>
<name>X1F1R4_9ZZZZ</name>
<evidence type="ECO:0000313" key="9">
    <source>
        <dbReference type="EMBL" id="GAH23329.1"/>
    </source>
</evidence>
<dbReference type="HAMAP" id="MF_01023">
    <property type="entry name" value="HisC_aminotrans_2"/>
    <property type="match status" value="1"/>
</dbReference>
<dbReference type="Gene3D" id="3.90.1150.10">
    <property type="entry name" value="Aspartate Aminotransferase, domain 1"/>
    <property type="match status" value="1"/>
</dbReference>
<keyword evidence="2" id="KW-0032">Aminotransferase</keyword>
<reference evidence="9" key="1">
    <citation type="journal article" date="2014" name="Front. Microbiol.">
        <title>High frequency of phylogenetically diverse reductive dehalogenase-homologous genes in deep subseafloor sedimentary metagenomes.</title>
        <authorList>
            <person name="Kawai M."/>
            <person name="Futagami T."/>
            <person name="Toyoda A."/>
            <person name="Takaki Y."/>
            <person name="Nishi S."/>
            <person name="Hori S."/>
            <person name="Arai W."/>
            <person name="Tsubouchi T."/>
            <person name="Morono Y."/>
            <person name="Uchiyama I."/>
            <person name="Ito T."/>
            <person name="Fujiyama A."/>
            <person name="Inagaki F."/>
            <person name="Takami H."/>
        </authorList>
    </citation>
    <scope>NUCLEOTIDE SEQUENCE</scope>
    <source>
        <strain evidence="9">Expedition CK06-06</strain>
    </source>
</reference>
<evidence type="ECO:0000256" key="4">
    <source>
        <dbReference type="ARBA" id="ARBA00022679"/>
    </source>
</evidence>
<keyword evidence="5" id="KW-0663">Pyridoxal phosphate</keyword>
<comment type="caution">
    <text evidence="9">The sequence shown here is derived from an EMBL/GenBank/DDBJ whole genome shotgun (WGS) entry which is preliminary data.</text>
</comment>
<accession>X1F1R4</accession>
<evidence type="ECO:0000256" key="7">
    <source>
        <dbReference type="ARBA" id="ARBA00029440"/>
    </source>
</evidence>
<dbReference type="InterPro" id="IPR005861">
    <property type="entry name" value="HisP_aminotrans"/>
</dbReference>
<evidence type="ECO:0000259" key="8">
    <source>
        <dbReference type="Pfam" id="PF00155"/>
    </source>
</evidence>
<dbReference type="Gene3D" id="3.40.640.10">
    <property type="entry name" value="Type I PLP-dependent aspartate aminotransferase-like (Major domain)"/>
    <property type="match status" value="1"/>
</dbReference>
<dbReference type="Pfam" id="PF00155">
    <property type="entry name" value="Aminotran_1_2"/>
    <property type="match status" value="1"/>
</dbReference>
<evidence type="ECO:0000256" key="6">
    <source>
        <dbReference type="ARBA" id="ARBA00023102"/>
    </source>
</evidence>
<keyword evidence="3" id="KW-0028">Amino-acid biosynthesis</keyword>
<dbReference type="CDD" id="cd00609">
    <property type="entry name" value="AAT_like"/>
    <property type="match status" value="1"/>
</dbReference>
<protein>
    <recommendedName>
        <fullName evidence="8">Aminotransferase class I/classII large domain-containing protein</fullName>
    </recommendedName>
</protein>
<dbReference type="InterPro" id="IPR015424">
    <property type="entry name" value="PyrdxlP-dep_Trfase"/>
</dbReference>
<comment type="cofactor">
    <cofactor evidence="1">
        <name>pyridoxal 5'-phosphate</name>
        <dbReference type="ChEBI" id="CHEBI:597326"/>
    </cofactor>
</comment>
<dbReference type="AlphaFoldDB" id="X1F1R4"/>
<dbReference type="SUPFAM" id="SSF53383">
    <property type="entry name" value="PLP-dependent transferases"/>
    <property type="match status" value="1"/>
</dbReference>
<dbReference type="NCBIfam" id="TIGR01141">
    <property type="entry name" value="hisC"/>
    <property type="match status" value="1"/>
</dbReference>
<organism evidence="9">
    <name type="scientific">marine sediment metagenome</name>
    <dbReference type="NCBI Taxonomy" id="412755"/>
    <lineage>
        <taxon>unclassified sequences</taxon>
        <taxon>metagenomes</taxon>
        <taxon>ecological metagenomes</taxon>
    </lineage>
</organism>
<evidence type="ECO:0000256" key="5">
    <source>
        <dbReference type="ARBA" id="ARBA00022898"/>
    </source>
</evidence>
<dbReference type="PANTHER" id="PTHR42885:SF2">
    <property type="entry name" value="HISTIDINOL-PHOSPHATE AMINOTRANSFERASE"/>
    <property type="match status" value="1"/>
</dbReference>
<dbReference type="EMBL" id="BARU01000649">
    <property type="protein sequence ID" value="GAH23329.1"/>
    <property type="molecule type" value="Genomic_DNA"/>
</dbReference>
<dbReference type="GO" id="GO:0000105">
    <property type="term" value="P:L-histidine biosynthetic process"/>
    <property type="evidence" value="ECO:0007669"/>
    <property type="project" value="UniProtKB-KW"/>
</dbReference>
<keyword evidence="4" id="KW-0808">Transferase</keyword>
<gene>
    <name evidence="9" type="ORF">S03H2_02042</name>
</gene>
<evidence type="ECO:0000256" key="3">
    <source>
        <dbReference type="ARBA" id="ARBA00022605"/>
    </source>
</evidence>
<dbReference type="InterPro" id="IPR015422">
    <property type="entry name" value="PyrdxlP-dep_Trfase_small"/>
</dbReference>
<feature type="domain" description="Aminotransferase class I/classII large" evidence="8">
    <location>
        <begin position="44"/>
        <end position="363"/>
    </location>
</feature>